<feature type="region of interest" description="Disordered" evidence="7">
    <location>
        <begin position="44"/>
        <end position="92"/>
    </location>
</feature>
<evidence type="ECO:0000259" key="8">
    <source>
        <dbReference type="PROSITE" id="PS50011"/>
    </source>
</evidence>
<dbReference type="GO" id="GO:0005524">
    <property type="term" value="F:ATP binding"/>
    <property type="evidence" value="ECO:0007669"/>
    <property type="project" value="UniProtKB-KW"/>
</dbReference>
<feature type="domain" description="Protein kinase" evidence="8">
    <location>
        <begin position="125"/>
        <end position="432"/>
    </location>
</feature>
<dbReference type="Proteomes" id="UP000278807">
    <property type="component" value="Unassembled WGS sequence"/>
</dbReference>
<dbReference type="InterPro" id="IPR011009">
    <property type="entry name" value="Kinase-like_dom_sf"/>
</dbReference>
<dbReference type="FunFam" id="1.10.510.10:FF:000624">
    <property type="entry name" value="Mitogen-activated protein kinase"/>
    <property type="match status" value="1"/>
</dbReference>
<evidence type="ECO:0000256" key="7">
    <source>
        <dbReference type="SAM" id="MobiDB-lite"/>
    </source>
</evidence>
<dbReference type="InterPro" id="IPR008271">
    <property type="entry name" value="Ser/Thr_kinase_AS"/>
</dbReference>
<dbReference type="Gene3D" id="1.10.510.10">
    <property type="entry name" value="Transferase(Phosphotransferase) domain 1"/>
    <property type="match status" value="1"/>
</dbReference>
<accession>A0A0R3T296</accession>
<dbReference type="OrthoDB" id="1732493at2759"/>
<keyword evidence="10" id="KW-1185">Reference proteome</keyword>
<dbReference type="SUPFAM" id="SSF56112">
    <property type="entry name" value="Protein kinase-like (PK-like)"/>
    <property type="match status" value="1"/>
</dbReference>
<gene>
    <name evidence="9" type="ORF">HNAJ_LOCUS1045</name>
</gene>
<dbReference type="Gene3D" id="3.30.200.20">
    <property type="entry name" value="Phosphorylase Kinase, domain 1"/>
    <property type="match status" value="1"/>
</dbReference>
<evidence type="ECO:0000313" key="9">
    <source>
        <dbReference type="EMBL" id="VDN96904.1"/>
    </source>
</evidence>
<dbReference type="InterPro" id="IPR000719">
    <property type="entry name" value="Prot_kinase_dom"/>
</dbReference>
<evidence type="ECO:0000313" key="10">
    <source>
        <dbReference type="Proteomes" id="UP000278807"/>
    </source>
</evidence>
<dbReference type="SMART" id="SM00220">
    <property type="entry name" value="S_TKc"/>
    <property type="match status" value="1"/>
</dbReference>
<dbReference type="STRING" id="102285.A0A0R3T296"/>
<evidence type="ECO:0000256" key="6">
    <source>
        <dbReference type="ARBA" id="ARBA00022840"/>
    </source>
</evidence>
<dbReference type="Pfam" id="PF00069">
    <property type="entry name" value="Pkinase"/>
    <property type="match status" value="1"/>
</dbReference>
<dbReference type="EMBL" id="UZAE01000367">
    <property type="protein sequence ID" value="VDN96904.1"/>
    <property type="molecule type" value="Genomic_DNA"/>
</dbReference>
<protein>
    <submittedName>
        <fullName evidence="11">Protein kinase domain-containing protein</fullName>
    </submittedName>
</protein>
<dbReference type="PANTHER" id="PTHR24056:SF107">
    <property type="entry name" value="CYCLIN-DEPENDENT KINASE 11A-RELATED"/>
    <property type="match status" value="1"/>
</dbReference>
<feature type="compositionally biased region" description="Polar residues" evidence="7">
    <location>
        <begin position="53"/>
        <end position="65"/>
    </location>
</feature>
<dbReference type="PANTHER" id="PTHR24056">
    <property type="entry name" value="CELL DIVISION PROTEIN KINASE"/>
    <property type="match status" value="1"/>
</dbReference>
<feature type="compositionally biased region" description="Basic and acidic residues" evidence="7">
    <location>
        <begin position="66"/>
        <end position="88"/>
    </location>
</feature>
<evidence type="ECO:0000313" key="11">
    <source>
        <dbReference type="WBParaSite" id="HNAJ_0000104501-mRNA-1"/>
    </source>
</evidence>
<evidence type="ECO:0000256" key="1">
    <source>
        <dbReference type="ARBA" id="ARBA00006485"/>
    </source>
</evidence>
<dbReference type="AlphaFoldDB" id="A0A0R3T296"/>
<evidence type="ECO:0000256" key="4">
    <source>
        <dbReference type="ARBA" id="ARBA00022741"/>
    </source>
</evidence>
<reference evidence="9 10" key="2">
    <citation type="submission" date="2018-11" db="EMBL/GenBank/DDBJ databases">
        <authorList>
            <consortium name="Pathogen Informatics"/>
        </authorList>
    </citation>
    <scope>NUCLEOTIDE SEQUENCE [LARGE SCALE GENOMIC DNA]</scope>
</reference>
<dbReference type="PROSITE" id="PS50011">
    <property type="entry name" value="PROTEIN_KINASE_DOM"/>
    <property type="match status" value="1"/>
</dbReference>
<dbReference type="InterPro" id="IPR050108">
    <property type="entry name" value="CDK"/>
</dbReference>
<dbReference type="WBParaSite" id="HNAJ_0000104501-mRNA-1">
    <property type="protein sequence ID" value="HNAJ_0000104501-mRNA-1"/>
    <property type="gene ID" value="HNAJ_0000104501"/>
</dbReference>
<evidence type="ECO:0000256" key="5">
    <source>
        <dbReference type="ARBA" id="ARBA00022777"/>
    </source>
</evidence>
<proteinExistence type="inferred from homology"/>
<keyword evidence="5" id="KW-0418">Kinase</keyword>
<keyword evidence="2" id="KW-0723">Serine/threonine-protein kinase</keyword>
<keyword evidence="3" id="KW-0808">Transferase</keyword>
<organism evidence="11">
    <name type="scientific">Rodentolepis nana</name>
    <name type="common">Dwarf tapeworm</name>
    <name type="synonym">Hymenolepis nana</name>
    <dbReference type="NCBI Taxonomy" id="102285"/>
    <lineage>
        <taxon>Eukaryota</taxon>
        <taxon>Metazoa</taxon>
        <taxon>Spiralia</taxon>
        <taxon>Lophotrochozoa</taxon>
        <taxon>Platyhelminthes</taxon>
        <taxon>Cestoda</taxon>
        <taxon>Eucestoda</taxon>
        <taxon>Cyclophyllidea</taxon>
        <taxon>Hymenolepididae</taxon>
        <taxon>Rodentolepis</taxon>
    </lineage>
</organism>
<dbReference type="GO" id="GO:0007346">
    <property type="term" value="P:regulation of mitotic cell cycle"/>
    <property type="evidence" value="ECO:0007669"/>
    <property type="project" value="TreeGrafter"/>
</dbReference>
<keyword evidence="4" id="KW-0547">Nucleotide-binding</keyword>
<dbReference type="PROSITE" id="PS00108">
    <property type="entry name" value="PROTEIN_KINASE_ST"/>
    <property type="match status" value="1"/>
</dbReference>
<dbReference type="GO" id="GO:0005634">
    <property type="term" value="C:nucleus"/>
    <property type="evidence" value="ECO:0007669"/>
    <property type="project" value="TreeGrafter"/>
</dbReference>
<keyword evidence="6" id="KW-0067">ATP-binding</keyword>
<reference evidence="11" key="1">
    <citation type="submission" date="2017-02" db="UniProtKB">
        <authorList>
            <consortium name="WormBaseParasite"/>
        </authorList>
    </citation>
    <scope>IDENTIFICATION</scope>
</reference>
<comment type="similarity">
    <text evidence="1">Belongs to the protein kinase superfamily. CMGC Ser/Thr protein kinase family. CDC2/CDKX subfamily.</text>
</comment>
<dbReference type="GO" id="GO:0004674">
    <property type="term" value="F:protein serine/threonine kinase activity"/>
    <property type="evidence" value="ECO:0007669"/>
    <property type="project" value="UniProtKB-KW"/>
</dbReference>
<name>A0A0R3T296_RODNA</name>
<evidence type="ECO:0000256" key="2">
    <source>
        <dbReference type="ARBA" id="ARBA00022527"/>
    </source>
</evidence>
<evidence type="ECO:0000256" key="3">
    <source>
        <dbReference type="ARBA" id="ARBA00022679"/>
    </source>
</evidence>
<sequence>MNLVMSHSQETLWFGMKKWKEVSDSGMSSSHSLPDFSAKVRAMKDWSAEGDSGTAQTRDASSPTSPEKKERTKEGKENVNMEGGECHSPHSTQMITSTDTAYEFGEDSRCNTCNMGSFRLFDEHYSQEYYIGCGVSCEVYKGTAKSAESGEKAGCEVGEVEPNDRNAKHVTLKWLYAKFTDGKSLRDIRLREVDILSKLSHPNIIQYIETVISRQRRICLVLEFVEHSFEDIISFSRDSPHTFSDSHMRFFMRQLLSGIACLHAHRIIHRDLKPSNLLVTDIGILKICDFGHAIECTSTQMLNTNDFGSLWYSSIEQLLGCEEYTSAIDVWSAGCVLGEMIMQRCLFQFGRECEMIGGILRICGKPTESAWPGVSGLRGMQLVDLPDGHTSHLRSSLGRAVSDDTYHLLERLLTLCPTARITAEDALQLDYFAANSDEDDCSPEQMKRWLIALAYGDDFLDDDSRS</sequence>